<dbReference type="OrthoDB" id="2449457at2"/>
<evidence type="ECO:0000313" key="3">
    <source>
        <dbReference type="Proteomes" id="UP000030403"/>
    </source>
</evidence>
<dbReference type="InterPro" id="IPR018728">
    <property type="entry name" value="DUF2268"/>
</dbReference>
<sequence length="281" mass="32941">MSVIDTKAWLLSYFKKCQSASRHSLYELQSKTLVEPIESYVPDMYAEELLYHLHQNGLFQPGEWRRIEAVVKDMDKGKVWEIIKKEFQRLKNEWNGPDIPVFIFPIKHGDKPLQQRTIKKNGLALKQGIFLFISSDHPATELKAIFAHEYHHACRMHALDLDDQTLALKDLLVLEGLAECAVKDHYGEKWLAPWTSLYTYEEVESVWQKQFKSALSNTDPDHQYRLMYGKKLSRFPKWIGYNIGYQIVQDYLDQQNHSDHRKLLKEPADTIIKESKFDEGA</sequence>
<dbReference type="STRING" id="1385511.GCA_000425225_00172"/>
<reference evidence="2 3" key="1">
    <citation type="submission" date="2013-08" db="EMBL/GenBank/DDBJ databases">
        <authorList>
            <person name="Huang J."/>
            <person name="Wang G."/>
        </authorList>
    </citation>
    <scope>NUCLEOTIDE SEQUENCE [LARGE SCALE GENOMIC DNA]</scope>
    <source>
        <strain evidence="2 3">BH030004</strain>
    </source>
</reference>
<comment type="caution">
    <text evidence="2">The sequence shown here is derived from an EMBL/GenBank/DDBJ whole genome shotgun (WGS) entry which is preliminary data.</text>
</comment>
<evidence type="ECO:0000259" key="1">
    <source>
        <dbReference type="Pfam" id="PF10026"/>
    </source>
</evidence>
<evidence type="ECO:0000313" key="2">
    <source>
        <dbReference type="EMBL" id="KGX91753.1"/>
    </source>
</evidence>
<protein>
    <recommendedName>
        <fullName evidence="1">DUF2268 domain-containing protein</fullName>
    </recommendedName>
</protein>
<proteinExistence type="predicted"/>
<organism evidence="2 3">
    <name type="scientific">Pontibacillus marinus BH030004 = DSM 16465</name>
    <dbReference type="NCBI Taxonomy" id="1385511"/>
    <lineage>
        <taxon>Bacteria</taxon>
        <taxon>Bacillati</taxon>
        <taxon>Bacillota</taxon>
        <taxon>Bacilli</taxon>
        <taxon>Bacillales</taxon>
        <taxon>Bacillaceae</taxon>
        <taxon>Pontibacillus</taxon>
    </lineage>
</organism>
<gene>
    <name evidence="2" type="ORF">N783_00415</name>
</gene>
<feature type="domain" description="DUF2268" evidence="1">
    <location>
        <begin position="79"/>
        <end position="273"/>
    </location>
</feature>
<dbReference type="AlphaFoldDB" id="A0A0A5GKJ6"/>
<dbReference type="eggNOG" id="COG5504">
    <property type="taxonomic scope" value="Bacteria"/>
</dbReference>
<dbReference type="RefSeq" id="WP_027445249.1">
    <property type="nucleotide sequence ID" value="NZ_AULJ01000001.1"/>
</dbReference>
<dbReference type="Pfam" id="PF10026">
    <property type="entry name" value="DUF2268"/>
    <property type="match status" value="1"/>
</dbReference>
<name>A0A0A5GKJ6_9BACI</name>
<dbReference type="EMBL" id="AVPF01000001">
    <property type="protein sequence ID" value="KGX91753.1"/>
    <property type="molecule type" value="Genomic_DNA"/>
</dbReference>
<dbReference type="Proteomes" id="UP000030403">
    <property type="component" value="Unassembled WGS sequence"/>
</dbReference>
<accession>A0A0A5GKJ6</accession>
<keyword evidence="3" id="KW-1185">Reference proteome</keyword>